<organism evidence="5 6">
    <name type="scientific">Malassezia pachydermatis</name>
    <dbReference type="NCBI Taxonomy" id="77020"/>
    <lineage>
        <taxon>Eukaryota</taxon>
        <taxon>Fungi</taxon>
        <taxon>Dikarya</taxon>
        <taxon>Basidiomycota</taxon>
        <taxon>Ustilaginomycotina</taxon>
        <taxon>Malasseziomycetes</taxon>
        <taxon>Malasseziales</taxon>
        <taxon>Malasseziaceae</taxon>
        <taxon>Malassezia</taxon>
    </lineage>
</organism>
<keyword evidence="3" id="KW-0271">Exosome</keyword>
<dbReference type="VEuPathDB" id="FungiDB:Malapachy_3951"/>
<dbReference type="InterPro" id="IPR012340">
    <property type="entry name" value="NA-bd_OB-fold"/>
</dbReference>
<dbReference type="GO" id="GO:0000176">
    <property type="term" value="C:nuclear exosome (RNase complex)"/>
    <property type="evidence" value="ECO:0007669"/>
    <property type="project" value="TreeGrafter"/>
</dbReference>
<dbReference type="OrthoDB" id="440760at2759"/>
<dbReference type="SUPFAM" id="SSF110324">
    <property type="entry name" value="Ribosomal L27 protein-like"/>
    <property type="match status" value="1"/>
</dbReference>
<gene>
    <name evidence="5" type="ORF">Malapachy_3951</name>
</gene>
<dbReference type="Gene3D" id="2.40.50.140">
    <property type="entry name" value="Nucleic acid-binding proteins"/>
    <property type="match status" value="1"/>
</dbReference>
<evidence type="ECO:0000256" key="2">
    <source>
        <dbReference type="ARBA" id="ARBA00022490"/>
    </source>
</evidence>
<evidence type="ECO:0000259" key="4">
    <source>
        <dbReference type="Pfam" id="PF10447"/>
    </source>
</evidence>
<reference evidence="5 6" key="1">
    <citation type="submission" date="2015-07" db="EMBL/GenBank/DDBJ databases">
        <title>Draft Genome Sequence of Malassezia furfur CBS1878 and Malassezia pachydermatis CBS1879.</title>
        <authorList>
            <person name="Triana S."/>
            <person name="Ohm R."/>
            <person name="Gonzalez A."/>
            <person name="DeCock H."/>
            <person name="Restrepo S."/>
            <person name="Celis A."/>
        </authorList>
    </citation>
    <scope>NUCLEOTIDE SEQUENCE [LARGE SCALE GENOMIC DNA]</scope>
    <source>
        <strain evidence="5 6">CBS 1879</strain>
    </source>
</reference>
<dbReference type="Gene3D" id="2.40.50.100">
    <property type="match status" value="1"/>
</dbReference>
<dbReference type="InterPro" id="IPR019495">
    <property type="entry name" value="EXOSC1_C"/>
</dbReference>
<keyword evidence="6" id="KW-1185">Reference proteome</keyword>
<comment type="caution">
    <text evidence="5">The sequence shown here is derived from an EMBL/GenBank/DDBJ whole genome shotgun (WGS) entry which is preliminary data.</text>
</comment>
<dbReference type="GO" id="GO:0006396">
    <property type="term" value="P:RNA processing"/>
    <property type="evidence" value="ECO:0007669"/>
    <property type="project" value="InterPro"/>
</dbReference>
<dbReference type="Pfam" id="PF10447">
    <property type="entry name" value="EXOSC1"/>
    <property type="match status" value="1"/>
</dbReference>
<keyword evidence="2" id="KW-0963">Cytoplasm</keyword>
<dbReference type="PANTHER" id="PTHR12686">
    <property type="entry name" value="3'-5' EXORIBONUCLEASE CSL4-RELATED"/>
    <property type="match status" value="1"/>
</dbReference>
<accession>A0A0M8MKE8</accession>
<evidence type="ECO:0000313" key="5">
    <source>
        <dbReference type="EMBL" id="KOS14246.1"/>
    </source>
</evidence>
<protein>
    <submittedName>
        <fullName evidence="5">Csl4-exosome core component</fullName>
    </submittedName>
</protein>
<dbReference type="CDD" id="cd05791">
    <property type="entry name" value="S1_CSL4"/>
    <property type="match status" value="1"/>
</dbReference>
<evidence type="ECO:0000256" key="1">
    <source>
        <dbReference type="ARBA" id="ARBA00004604"/>
    </source>
</evidence>
<proteinExistence type="predicted"/>
<comment type="subcellular location">
    <subcellularLocation>
        <location evidence="1">Nucleus</location>
        <location evidence="1">Nucleolus</location>
    </subcellularLocation>
</comment>
<dbReference type="RefSeq" id="XP_017991878.1">
    <property type="nucleotide sequence ID" value="XM_018138410.1"/>
</dbReference>
<dbReference type="Proteomes" id="UP000037751">
    <property type="component" value="Unassembled WGS sequence"/>
</dbReference>
<evidence type="ECO:0000313" key="6">
    <source>
        <dbReference type="Proteomes" id="UP000037751"/>
    </source>
</evidence>
<feature type="domain" description="Exosome complex component CSL4 C-terminal" evidence="4">
    <location>
        <begin position="70"/>
        <end position="162"/>
    </location>
</feature>
<name>A0A0M8MKE8_9BASI</name>
<sequence>MGDDERTLLLPGQPLPFPHGAKVTPGAGTYARDGYIVASRVGYSEGGLAGVPSSAHTTASVVGTQVPLVLPRAESTILGRVTRVTPRQATVSILVVDGLPCGGAQATSSGTRSNHAAGEGIDGSDFQGIVRAQDVRTTEKDSVVLSECFRPGDIIRAAVISLGDARSYYLSTARNDLGVVHATGGAATQYGWAPARHSLQPLSWREMVDPATGRTEKRKCAKPAWL</sequence>
<dbReference type="STRING" id="77020.A0A0M8MKE8"/>
<dbReference type="GO" id="GO:0003723">
    <property type="term" value="F:RNA binding"/>
    <property type="evidence" value="ECO:0007669"/>
    <property type="project" value="InterPro"/>
</dbReference>
<dbReference type="EMBL" id="LGAV01000004">
    <property type="protein sequence ID" value="KOS14246.1"/>
    <property type="molecule type" value="Genomic_DNA"/>
</dbReference>
<dbReference type="GeneID" id="28730286"/>
<dbReference type="AlphaFoldDB" id="A0A0M8MKE8"/>
<dbReference type="SUPFAM" id="SSF50249">
    <property type="entry name" value="Nucleic acid-binding proteins"/>
    <property type="match status" value="1"/>
</dbReference>
<dbReference type="GO" id="GO:0005737">
    <property type="term" value="C:cytoplasm"/>
    <property type="evidence" value="ECO:0007669"/>
    <property type="project" value="TreeGrafter"/>
</dbReference>
<evidence type="ECO:0000256" key="3">
    <source>
        <dbReference type="ARBA" id="ARBA00022835"/>
    </source>
</evidence>
<dbReference type="PANTHER" id="PTHR12686:SF8">
    <property type="entry name" value="EXOSOME COMPLEX COMPONENT CSL4"/>
    <property type="match status" value="1"/>
</dbReference>
<dbReference type="GO" id="GO:0005730">
    <property type="term" value="C:nucleolus"/>
    <property type="evidence" value="ECO:0007669"/>
    <property type="project" value="UniProtKB-SubCell"/>
</dbReference>
<dbReference type="InterPro" id="IPR039771">
    <property type="entry name" value="Csl4"/>
</dbReference>